<organism evidence="1 2">
    <name type="scientific">Blattamonas nauphoetae</name>
    <dbReference type="NCBI Taxonomy" id="2049346"/>
    <lineage>
        <taxon>Eukaryota</taxon>
        <taxon>Metamonada</taxon>
        <taxon>Preaxostyla</taxon>
        <taxon>Oxymonadida</taxon>
        <taxon>Blattamonas</taxon>
    </lineage>
</organism>
<proteinExistence type="predicted"/>
<keyword evidence="2" id="KW-1185">Reference proteome</keyword>
<reference evidence="1 2" key="1">
    <citation type="journal article" date="2022" name="bioRxiv">
        <title>Genomics of Preaxostyla Flagellates Illuminates Evolutionary Transitions and the Path Towards Mitochondrial Loss.</title>
        <authorList>
            <person name="Novak L.V.F."/>
            <person name="Treitli S.C."/>
            <person name="Pyrih J."/>
            <person name="Halakuc P."/>
            <person name="Pipaliya S.V."/>
            <person name="Vacek V."/>
            <person name="Brzon O."/>
            <person name="Soukal P."/>
            <person name="Eme L."/>
            <person name="Dacks J.B."/>
            <person name="Karnkowska A."/>
            <person name="Elias M."/>
            <person name="Hampl V."/>
        </authorList>
    </citation>
    <scope>NUCLEOTIDE SEQUENCE [LARGE SCALE GENOMIC DNA]</scope>
    <source>
        <strain evidence="1">NAU3</strain>
        <tissue evidence="1">Gut</tissue>
    </source>
</reference>
<dbReference type="Proteomes" id="UP001281761">
    <property type="component" value="Unassembled WGS sequence"/>
</dbReference>
<comment type="caution">
    <text evidence="1">The sequence shown here is derived from an EMBL/GenBank/DDBJ whole genome shotgun (WGS) entry which is preliminary data.</text>
</comment>
<evidence type="ECO:0000313" key="1">
    <source>
        <dbReference type="EMBL" id="KAK2951874.1"/>
    </source>
</evidence>
<name>A0ABQ9XJG4_9EUKA</name>
<sequence>MFVDTSIVTKSHTFTTPDLPSRIEDILTALNAAKTQAVMFLDGVGLEDGSWAITTDGCILIELAVDVPQLPIVLEFGLASIRRGDSLTDVIILPTWDIHDFGWTRRARHICRDQWKTEMKR</sequence>
<protein>
    <submittedName>
        <fullName evidence="1">Uncharacterized protein</fullName>
    </submittedName>
</protein>
<accession>A0ABQ9XJG4</accession>
<evidence type="ECO:0000313" key="2">
    <source>
        <dbReference type="Proteomes" id="UP001281761"/>
    </source>
</evidence>
<gene>
    <name evidence="1" type="ORF">BLNAU_13244</name>
</gene>
<dbReference type="EMBL" id="JARBJD010000112">
    <property type="protein sequence ID" value="KAK2951874.1"/>
    <property type="molecule type" value="Genomic_DNA"/>
</dbReference>